<sequence>MALYSGNNALFRQRNQIFSPEQLGSMLFVCVYANEELRSERLQRRSLDLAVSKPKEYERRLIDSQPVDSRFDDYLRAISSASEPTEDDVAHFRIFNDKDHELVSGDALLHFLRGIVQIQSGKCYMGQHQLRKGAMRLIRTDSCPFLDIDSF</sequence>
<dbReference type="Proteomes" id="UP000178991">
    <property type="component" value="Unassembled WGS sequence"/>
</dbReference>
<organism evidence="1 2">
    <name type="scientific">Candidatus Staskawiczbacteria bacterium RIFCSPHIGHO2_01_FULL_34_27</name>
    <dbReference type="NCBI Taxonomy" id="1802199"/>
    <lineage>
        <taxon>Bacteria</taxon>
        <taxon>Candidatus Staskawicziibacteriota</taxon>
    </lineage>
</organism>
<name>A0A1G2HK03_9BACT</name>
<dbReference type="EMBL" id="MHOL01000012">
    <property type="protein sequence ID" value="OGZ62816.1"/>
    <property type="molecule type" value="Genomic_DNA"/>
</dbReference>
<evidence type="ECO:0000313" key="1">
    <source>
        <dbReference type="EMBL" id="OGZ62816.1"/>
    </source>
</evidence>
<accession>A0A1G2HK03</accession>
<comment type="caution">
    <text evidence="1">The sequence shown here is derived from an EMBL/GenBank/DDBJ whole genome shotgun (WGS) entry which is preliminary data.</text>
</comment>
<gene>
    <name evidence="1" type="ORF">A2639_01970</name>
</gene>
<protein>
    <submittedName>
        <fullName evidence="1">Uncharacterized protein</fullName>
    </submittedName>
</protein>
<reference evidence="1 2" key="1">
    <citation type="journal article" date="2016" name="Nat. Commun.">
        <title>Thousands of microbial genomes shed light on interconnected biogeochemical processes in an aquifer system.</title>
        <authorList>
            <person name="Anantharaman K."/>
            <person name="Brown C.T."/>
            <person name="Hug L.A."/>
            <person name="Sharon I."/>
            <person name="Castelle C.J."/>
            <person name="Probst A.J."/>
            <person name="Thomas B.C."/>
            <person name="Singh A."/>
            <person name="Wilkins M.J."/>
            <person name="Karaoz U."/>
            <person name="Brodie E.L."/>
            <person name="Williams K.H."/>
            <person name="Hubbard S.S."/>
            <person name="Banfield J.F."/>
        </authorList>
    </citation>
    <scope>NUCLEOTIDE SEQUENCE [LARGE SCALE GENOMIC DNA]</scope>
</reference>
<proteinExistence type="predicted"/>
<dbReference type="AlphaFoldDB" id="A0A1G2HK03"/>
<evidence type="ECO:0000313" key="2">
    <source>
        <dbReference type="Proteomes" id="UP000178991"/>
    </source>
</evidence>